<evidence type="ECO:0000313" key="3">
    <source>
        <dbReference type="Proteomes" id="UP000182235"/>
    </source>
</evidence>
<dbReference type="Proteomes" id="UP000182235">
    <property type="component" value="Unassembled WGS sequence"/>
</dbReference>
<feature type="region of interest" description="Disordered" evidence="1">
    <location>
        <begin position="1"/>
        <end position="49"/>
    </location>
</feature>
<protein>
    <submittedName>
        <fullName evidence="2">Uncharacterized protein</fullName>
    </submittedName>
</protein>
<proteinExistence type="predicted"/>
<keyword evidence="3" id="KW-1185">Reference proteome</keyword>
<name>A0A1J9Q6X2_9EURO</name>
<gene>
    <name evidence="2" type="ORF">AJ78_07604</name>
</gene>
<dbReference type="OrthoDB" id="10404118at2759"/>
<evidence type="ECO:0000256" key="1">
    <source>
        <dbReference type="SAM" id="MobiDB-lite"/>
    </source>
</evidence>
<comment type="caution">
    <text evidence="2">The sequence shown here is derived from an EMBL/GenBank/DDBJ whole genome shotgun (WGS) entry which is preliminary data.</text>
</comment>
<reference evidence="2 3" key="1">
    <citation type="submission" date="2015-07" db="EMBL/GenBank/DDBJ databases">
        <title>Emmonsia species relationships and genome sequence.</title>
        <authorList>
            <consortium name="The Broad Institute Genomics Platform"/>
            <person name="Cuomo C.A."/>
            <person name="Munoz J.F."/>
            <person name="Imamovic A."/>
            <person name="Priest M.E."/>
            <person name="Young S."/>
            <person name="Clay O.K."/>
            <person name="McEwen J.G."/>
        </authorList>
    </citation>
    <scope>NUCLEOTIDE SEQUENCE [LARGE SCALE GENOMIC DNA]</scope>
    <source>
        <strain evidence="2 3">UAMH 9510</strain>
    </source>
</reference>
<sequence length="232" mass="25577">MTVLNPRGEGEHLSTVLGRSGDSSTKRARPSARKNLHPLKESRRASAFPTKHLSVTDPRIPTFPSPHEPHNHVHLPSGETQKRHHSLLPRPGPICSISLEGSRCGRRENHGRIGYESPKENENERHTTAVHTCSYSLAYAASSQFRPCAFILYHNILASLHGVRGADMLRNAQCDFSSLAYISQGFHAGVDGSHRKIATLELELKLGSFEPRAAEKGGWKTQPFPVISPSDT</sequence>
<feature type="compositionally biased region" description="Basic residues" evidence="1">
    <location>
        <begin position="26"/>
        <end position="37"/>
    </location>
</feature>
<feature type="region of interest" description="Disordered" evidence="1">
    <location>
        <begin position="62"/>
        <end position="86"/>
    </location>
</feature>
<dbReference type="VEuPathDB" id="FungiDB:AJ78_07604"/>
<dbReference type="AlphaFoldDB" id="A0A1J9Q6X2"/>
<evidence type="ECO:0000313" key="2">
    <source>
        <dbReference type="EMBL" id="OJD11668.1"/>
    </source>
</evidence>
<accession>A0A1J9Q6X2</accession>
<organism evidence="2 3">
    <name type="scientific">Emergomyces pasteurianus Ep9510</name>
    <dbReference type="NCBI Taxonomy" id="1447872"/>
    <lineage>
        <taxon>Eukaryota</taxon>
        <taxon>Fungi</taxon>
        <taxon>Dikarya</taxon>
        <taxon>Ascomycota</taxon>
        <taxon>Pezizomycotina</taxon>
        <taxon>Eurotiomycetes</taxon>
        <taxon>Eurotiomycetidae</taxon>
        <taxon>Onygenales</taxon>
        <taxon>Ajellomycetaceae</taxon>
        <taxon>Emergomyces</taxon>
    </lineage>
</organism>
<dbReference type="EMBL" id="LGRN01000512">
    <property type="protein sequence ID" value="OJD11668.1"/>
    <property type="molecule type" value="Genomic_DNA"/>
</dbReference>